<evidence type="ECO:0000313" key="9">
    <source>
        <dbReference type="Ensembl" id="ENSPMEP00000007807.1"/>
    </source>
</evidence>
<dbReference type="InterPro" id="IPR022154">
    <property type="entry name" value="TRAK1/2_C"/>
</dbReference>
<feature type="compositionally biased region" description="Polar residues" evidence="6">
    <location>
        <begin position="393"/>
        <end position="428"/>
    </location>
</feature>
<dbReference type="GO" id="GO:0050811">
    <property type="term" value="F:GABA receptor binding"/>
    <property type="evidence" value="ECO:0007669"/>
    <property type="project" value="TreeGrafter"/>
</dbReference>
<reference evidence="9" key="1">
    <citation type="submission" date="2025-08" db="UniProtKB">
        <authorList>
            <consortium name="Ensembl"/>
        </authorList>
    </citation>
    <scope>IDENTIFICATION</scope>
</reference>
<feature type="region of interest" description="Disordered" evidence="6">
    <location>
        <begin position="752"/>
        <end position="777"/>
    </location>
</feature>
<organism evidence="9 10">
    <name type="scientific">Poecilia mexicana</name>
    <dbReference type="NCBI Taxonomy" id="48701"/>
    <lineage>
        <taxon>Eukaryota</taxon>
        <taxon>Metazoa</taxon>
        <taxon>Chordata</taxon>
        <taxon>Craniata</taxon>
        <taxon>Vertebrata</taxon>
        <taxon>Euteleostomi</taxon>
        <taxon>Actinopterygii</taxon>
        <taxon>Neopterygii</taxon>
        <taxon>Teleostei</taxon>
        <taxon>Neoteleostei</taxon>
        <taxon>Acanthomorphata</taxon>
        <taxon>Ovalentaria</taxon>
        <taxon>Atherinomorphae</taxon>
        <taxon>Cyprinodontiformes</taxon>
        <taxon>Poeciliidae</taxon>
        <taxon>Poeciliinae</taxon>
        <taxon>Poecilia</taxon>
    </lineage>
</organism>
<keyword evidence="3 5" id="KW-0175">Coiled coil</keyword>
<dbReference type="Pfam" id="PF12448">
    <property type="entry name" value="Milton"/>
    <property type="match status" value="1"/>
</dbReference>
<evidence type="ECO:0000256" key="1">
    <source>
        <dbReference type="ARBA" id="ARBA00004173"/>
    </source>
</evidence>
<name>A0A3B3WYC1_9TELE</name>
<evidence type="ECO:0000256" key="6">
    <source>
        <dbReference type="SAM" id="MobiDB-lite"/>
    </source>
</evidence>
<feature type="region of interest" description="Disordered" evidence="6">
    <location>
        <begin position="681"/>
        <end position="703"/>
    </location>
</feature>
<dbReference type="GO" id="GO:0008333">
    <property type="term" value="P:endosome to lysosome transport"/>
    <property type="evidence" value="ECO:0007669"/>
    <property type="project" value="TreeGrafter"/>
</dbReference>
<dbReference type="GO" id="GO:0031410">
    <property type="term" value="C:cytoplasmic vesicle"/>
    <property type="evidence" value="ECO:0007669"/>
    <property type="project" value="TreeGrafter"/>
</dbReference>
<dbReference type="GO" id="GO:0047496">
    <property type="term" value="P:vesicle transport along microtubule"/>
    <property type="evidence" value="ECO:0007669"/>
    <property type="project" value="TreeGrafter"/>
</dbReference>
<dbReference type="GO" id="GO:1904115">
    <property type="term" value="C:axon cytoplasm"/>
    <property type="evidence" value="ECO:0007669"/>
    <property type="project" value="GOC"/>
</dbReference>
<dbReference type="PANTHER" id="PTHR15751">
    <property type="entry name" value="TRAFFICKING KINESIN-BINDING PROTEIN"/>
    <property type="match status" value="1"/>
</dbReference>
<feature type="compositionally biased region" description="Low complexity" evidence="6">
    <location>
        <begin position="849"/>
        <end position="862"/>
    </location>
</feature>
<feature type="region of interest" description="Disordered" evidence="6">
    <location>
        <begin position="849"/>
        <end position="873"/>
    </location>
</feature>
<feature type="coiled-coil region" evidence="5">
    <location>
        <begin position="197"/>
        <end position="224"/>
    </location>
</feature>
<evidence type="ECO:0008006" key="11">
    <source>
        <dbReference type="Google" id="ProtNLM"/>
    </source>
</evidence>
<dbReference type="SMART" id="SM01423">
    <property type="entry name" value="Milton"/>
    <property type="match status" value="1"/>
</dbReference>
<accession>A0A3B3WYC1</accession>
<reference evidence="9" key="2">
    <citation type="submission" date="2025-09" db="UniProtKB">
        <authorList>
            <consortium name="Ensembl"/>
        </authorList>
    </citation>
    <scope>IDENTIFICATION</scope>
</reference>
<dbReference type="Proteomes" id="UP000261480">
    <property type="component" value="Unplaced"/>
</dbReference>
<evidence type="ECO:0000256" key="3">
    <source>
        <dbReference type="ARBA" id="ARBA00023054"/>
    </source>
</evidence>
<dbReference type="GO" id="GO:0048311">
    <property type="term" value="P:mitochondrion distribution"/>
    <property type="evidence" value="ECO:0007669"/>
    <property type="project" value="TreeGrafter"/>
</dbReference>
<feature type="region of interest" description="Disordered" evidence="6">
    <location>
        <begin position="393"/>
        <end position="437"/>
    </location>
</feature>
<dbReference type="InterPro" id="IPR006933">
    <property type="entry name" value="HAP1_N"/>
</dbReference>
<keyword evidence="10" id="KW-1185">Reference proteome</keyword>
<dbReference type="InterPro" id="IPR051946">
    <property type="entry name" value="Intracell_Traff-Reg"/>
</dbReference>
<comment type="similarity">
    <text evidence="2">Belongs to the milton family.</text>
</comment>
<feature type="coiled-coil region" evidence="5">
    <location>
        <begin position="248"/>
        <end position="338"/>
    </location>
</feature>
<dbReference type="GO" id="GO:0005739">
    <property type="term" value="C:mitochondrion"/>
    <property type="evidence" value="ECO:0007669"/>
    <property type="project" value="UniProtKB-SubCell"/>
</dbReference>
<dbReference type="GO" id="GO:0017022">
    <property type="term" value="F:myosin binding"/>
    <property type="evidence" value="ECO:0007669"/>
    <property type="project" value="TreeGrafter"/>
</dbReference>
<dbReference type="Ensembl" id="ENSPMET00000003505.1">
    <property type="protein sequence ID" value="ENSPMEP00000007807.1"/>
    <property type="gene ID" value="ENSPMEG00000009814.1"/>
</dbReference>
<sequence>QYVSVGEKRNPKQSDLCFWCRSDVCNSTDLPEFEIISLLEEQLPVYRLRADTVYGYDNDDWLHTPLVAPDARLDLTTEQIEETLKYFLMCADRVGQMTKTYNDIDAVTRLLEEKERDLELAAKIGQSLLKKNRTLTEQNDYLEEQVGQITEEVAQLHHELNLKDELLQFYTNAAEECEDESAASPTKAETTSGVFLSDTLQRKLKELEEENLSLRSEASHLKSETETYEEKEQQLVSDCVKELRNLQISAIAEELARKTEDASRQQEEITHLLSQIVDLQKKAKSLAVENEELSQHLVAAKDAQRQLTAELQELEEKYSECIEMLHEAQEELKNLRNRNYPAGTPRRYHPLGLYPMDSLAAEIEGTMRKELSLDDPEIHRKRVFETVKSVNQTVRQRSLTPTNSNIPGSNQSLSTRTSPQSSGLSTPHSAMFGGDIGGDGVAYDNRTQTILMETASNQDNLECREKKVSGAEDLRLALRRLSLRRQNNLSERRFFEEERERRRGIVHGALDHNNVLTPSDSIMSLGNLNLWTSRGPYLPDKLQIVKPLEGSAILHQWQQLAQPHLGVILDARPGVVPKGYRPLELELEQVYPWGGFEEDEPGEQYFQNLPTSSSSTASPAVPAVSRKCMAHTSSTYTFTTCRILHPTDEQTRVTPSLNPVSTSSSCVMTSSLWGTPAATPCTPRRLSLRPSESSTNLRDGTRTTSTSLGLVRLLQERGISAAMYHQSQGLEYSQGTGGVLFSTSIAPNRASNAEHLRPATPPNSPTRPCASAATTSEGFDFKSPSYDNFLASKPARSILKEVTGTRGRQRARDCESQTDVSVAVHNLNLLDKVKRLGVAGGRAASPSPLLGPLGGLRRSGSPFGPDGMRRNRSYPAMVGASMAMKAPGPQE</sequence>
<dbReference type="PANTHER" id="PTHR15751:SF11">
    <property type="entry name" value="TRAFFICKING KINESIN-BINDING PROTEIN 1"/>
    <property type="match status" value="1"/>
</dbReference>
<dbReference type="GO" id="GO:0098957">
    <property type="term" value="P:anterograde axonal transport of mitochondrion"/>
    <property type="evidence" value="ECO:0007669"/>
    <property type="project" value="TreeGrafter"/>
</dbReference>
<dbReference type="SMART" id="SM01424">
    <property type="entry name" value="HAP1_N"/>
    <property type="match status" value="1"/>
</dbReference>
<protein>
    <recommendedName>
        <fullName evidence="11">HAP1 N-terminal domain-containing protein</fullName>
    </recommendedName>
</protein>
<dbReference type="Pfam" id="PF04849">
    <property type="entry name" value="HAP1_N"/>
    <property type="match status" value="1"/>
</dbReference>
<keyword evidence="4" id="KW-0496">Mitochondrion</keyword>
<dbReference type="GO" id="GO:0006605">
    <property type="term" value="P:protein targeting"/>
    <property type="evidence" value="ECO:0007669"/>
    <property type="project" value="TreeGrafter"/>
</dbReference>
<evidence type="ECO:0000256" key="5">
    <source>
        <dbReference type="SAM" id="Coils"/>
    </source>
</evidence>
<evidence type="ECO:0000256" key="4">
    <source>
        <dbReference type="ARBA" id="ARBA00023128"/>
    </source>
</evidence>
<dbReference type="GO" id="GO:0030425">
    <property type="term" value="C:dendrite"/>
    <property type="evidence" value="ECO:0007669"/>
    <property type="project" value="TreeGrafter"/>
</dbReference>
<dbReference type="STRING" id="48701.ENSPMEP00000007807"/>
<evidence type="ECO:0000313" key="10">
    <source>
        <dbReference type="Proteomes" id="UP000261480"/>
    </source>
</evidence>
<evidence type="ECO:0000259" key="7">
    <source>
        <dbReference type="SMART" id="SM01423"/>
    </source>
</evidence>
<proteinExistence type="inferred from homology"/>
<feature type="domain" description="Trafficking kinesin-binding protein C-terminal" evidence="7">
    <location>
        <begin position="395"/>
        <end position="551"/>
    </location>
</feature>
<dbReference type="AlphaFoldDB" id="A0A3B3WYC1"/>
<evidence type="ECO:0000259" key="8">
    <source>
        <dbReference type="SMART" id="SM01424"/>
    </source>
</evidence>
<feature type="compositionally biased region" description="Low complexity" evidence="6">
    <location>
        <begin position="683"/>
        <end position="694"/>
    </location>
</feature>
<evidence type="ECO:0000256" key="2">
    <source>
        <dbReference type="ARBA" id="ARBA00007007"/>
    </source>
</evidence>
<comment type="subcellular location">
    <subcellularLocation>
        <location evidence="1">Mitochondrion</location>
    </subcellularLocation>
</comment>
<dbReference type="GO" id="GO:0022008">
    <property type="term" value="P:neurogenesis"/>
    <property type="evidence" value="ECO:0007669"/>
    <property type="project" value="TreeGrafter"/>
</dbReference>
<feature type="domain" description="HAP1 N-terminal" evidence="8">
    <location>
        <begin position="40"/>
        <end position="338"/>
    </location>
</feature>